<protein>
    <recommendedName>
        <fullName evidence="7">GATA-type domain-containing protein</fullName>
    </recommendedName>
</protein>
<keyword evidence="1" id="KW-0479">Metal-binding</keyword>
<evidence type="ECO:0000256" key="2">
    <source>
        <dbReference type="ARBA" id="ARBA00022771"/>
    </source>
</evidence>
<keyword evidence="5" id="KW-0804">Transcription</keyword>
<dbReference type="CDD" id="cd00202">
    <property type="entry name" value="ZnF_GATA"/>
    <property type="match status" value="1"/>
</dbReference>
<evidence type="ECO:0000256" key="3">
    <source>
        <dbReference type="ARBA" id="ARBA00022833"/>
    </source>
</evidence>
<feature type="domain" description="GATA-type" evidence="7">
    <location>
        <begin position="184"/>
        <end position="232"/>
    </location>
</feature>
<sequence length="235" mass="25724">MACSETRTVVRTTNDLTIPIWPPTTDSSPAGPFLSSDVDSPPRLLMPLSLNQLKAGEIIQRVHGDANNLLCGIEGLLQCRARPAAATTTTTNITGAGQVVVPKSLLGNPALLTVQRLSRDITGDMSELIALSRREATLAMRDSDQARRMRHHRRVIEGRYRAAARAQHHQHKHPETDGPVQLVCHTCNTRRTPQWRNGPAGPCTLCNVCGLVHAMRMRKLGRTRSKKASASSYTS</sequence>
<evidence type="ECO:0000313" key="9">
    <source>
        <dbReference type="Proteomes" id="UP001232148"/>
    </source>
</evidence>
<dbReference type="SMART" id="SM00401">
    <property type="entry name" value="ZnF_GATA"/>
    <property type="match status" value="1"/>
</dbReference>
<comment type="caution">
    <text evidence="8">The sequence shown here is derived from an EMBL/GenBank/DDBJ whole genome shotgun (WGS) entry which is preliminary data.</text>
</comment>
<evidence type="ECO:0000256" key="4">
    <source>
        <dbReference type="ARBA" id="ARBA00023015"/>
    </source>
</evidence>
<keyword evidence="9" id="KW-1185">Reference proteome</keyword>
<dbReference type="InterPro" id="IPR013088">
    <property type="entry name" value="Znf_NHR/GATA"/>
</dbReference>
<dbReference type="Pfam" id="PF00320">
    <property type="entry name" value="GATA"/>
    <property type="match status" value="1"/>
</dbReference>
<evidence type="ECO:0000256" key="1">
    <source>
        <dbReference type="ARBA" id="ARBA00022723"/>
    </source>
</evidence>
<dbReference type="PANTHER" id="PTHR47172">
    <property type="entry name" value="OS01G0976800 PROTEIN"/>
    <property type="match status" value="1"/>
</dbReference>
<keyword evidence="2 6" id="KW-0863">Zinc-finger</keyword>
<organism evidence="8 9">
    <name type="scientific">Colletotrichum zoysiae</name>
    <dbReference type="NCBI Taxonomy" id="1216348"/>
    <lineage>
        <taxon>Eukaryota</taxon>
        <taxon>Fungi</taxon>
        <taxon>Dikarya</taxon>
        <taxon>Ascomycota</taxon>
        <taxon>Pezizomycotina</taxon>
        <taxon>Sordariomycetes</taxon>
        <taxon>Hypocreomycetidae</taxon>
        <taxon>Glomerellales</taxon>
        <taxon>Glomerellaceae</taxon>
        <taxon>Colletotrichum</taxon>
        <taxon>Colletotrichum graminicola species complex</taxon>
    </lineage>
</organism>
<dbReference type="PROSITE" id="PS50114">
    <property type="entry name" value="GATA_ZN_FINGER_2"/>
    <property type="match status" value="1"/>
</dbReference>
<dbReference type="AlphaFoldDB" id="A0AAD9HI18"/>
<dbReference type="GO" id="GO:0006355">
    <property type="term" value="P:regulation of DNA-templated transcription"/>
    <property type="evidence" value="ECO:0007669"/>
    <property type="project" value="InterPro"/>
</dbReference>
<dbReference type="GO" id="GO:0043565">
    <property type="term" value="F:sequence-specific DNA binding"/>
    <property type="evidence" value="ECO:0007669"/>
    <property type="project" value="InterPro"/>
</dbReference>
<dbReference type="EMBL" id="MU842867">
    <property type="protein sequence ID" value="KAK2029213.1"/>
    <property type="molecule type" value="Genomic_DNA"/>
</dbReference>
<dbReference type="InterPro" id="IPR000679">
    <property type="entry name" value="Znf_GATA"/>
</dbReference>
<evidence type="ECO:0000256" key="6">
    <source>
        <dbReference type="PROSITE-ProRule" id="PRU00094"/>
    </source>
</evidence>
<dbReference type="PANTHER" id="PTHR47172:SF24">
    <property type="entry name" value="GATA ZINC FINGER DOMAIN-CONTAINING PROTEIN 14-RELATED"/>
    <property type="match status" value="1"/>
</dbReference>
<proteinExistence type="predicted"/>
<keyword evidence="3" id="KW-0862">Zinc</keyword>
<dbReference type="Proteomes" id="UP001232148">
    <property type="component" value="Unassembled WGS sequence"/>
</dbReference>
<evidence type="ECO:0000313" key="8">
    <source>
        <dbReference type="EMBL" id="KAK2029213.1"/>
    </source>
</evidence>
<reference evidence="8" key="1">
    <citation type="submission" date="2021-06" db="EMBL/GenBank/DDBJ databases">
        <title>Comparative genomics, transcriptomics and evolutionary studies reveal genomic signatures of adaptation to plant cell wall in hemibiotrophic fungi.</title>
        <authorList>
            <consortium name="DOE Joint Genome Institute"/>
            <person name="Baroncelli R."/>
            <person name="Diaz J.F."/>
            <person name="Benocci T."/>
            <person name="Peng M."/>
            <person name="Battaglia E."/>
            <person name="Haridas S."/>
            <person name="Andreopoulos W."/>
            <person name="Labutti K."/>
            <person name="Pangilinan J."/>
            <person name="Floch G.L."/>
            <person name="Makela M.R."/>
            <person name="Henrissat B."/>
            <person name="Grigoriev I.V."/>
            <person name="Crouch J.A."/>
            <person name="De Vries R.P."/>
            <person name="Sukno S.A."/>
            <person name="Thon M.R."/>
        </authorList>
    </citation>
    <scope>NUCLEOTIDE SEQUENCE</scope>
    <source>
        <strain evidence="8">MAFF235873</strain>
    </source>
</reference>
<dbReference type="SUPFAM" id="SSF57716">
    <property type="entry name" value="Glucocorticoid receptor-like (DNA-binding domain)"/>
    <property type="match status" value="1"/>
</dbReference>
<accession>A0AAD9HI18</accession>
<evidence type="ECO:0000259" key="7">
    <source>
        <dbReference type="PROSITE" id="PS50114"/>
    </source>
</evidence>
<gene>
    <name evidence="8" type="ORF">LX32DRAFT_639354</name>
</gene>
<dbReference type="Gene3D" id="3.30.50.10">
    <property type="entry name" value="Erythroid Transcription Factor GATA-1, subunit A"/>
    <property type="match status" value="1"/>
</dbReference>
<name>A0AAD9HI18_9PEZI</name>
<keyword evidence="4" id="KW-0805">Transcription regulation</keyword>
<evidence type="ECO:0000256" key="5">
    <source>
        <dbReference type="ARBA" id="ARBA00023163"/>
    </source>
</evidence>
<dbReference type="GO" id="GO:0008270">
    <property type="term" value="F:zinc ion binding"/>
    <property type="evidence" value="ECO:0007669"/>
    <property type="project" value="UniProtKB-KW"/>
</dbReference>